<name>A0ABR1THE8_9PEZI</name>
<dbReference type="Pfam" id="PF07247">
    <property type="entry name" value="AATase"/>
    <property type="match status" value="1"/>
</dbReference>
<sequence>MAMGVLGQYRGTLLACRYYPPARLTGPETTESLKARFCEAVVRVVLAQPHLQTGVVGETSRKPKFTRLERIELGKHIEWVQLDDAKHVEAQYLETLTADLDAKFENIASQPGWRIIVLHEPRSGRMDVIYDWDHSRHDGMSSKIFHEHLLRNLNNNKAATDKLPVRNADQDPGQWVIDLPGFSDKLPPPAEAILPFPCSVSTLVKELWQEVKPPALFPPGDAYAKWAPIKTSPYKTRFRTFTIGHETVAKVIEACRQHQTTVTGLLNALCLLSLSSQLKEMKGFASRTPYDLRHFLPSRPNKYPWLEPKETMCNYVSALDQEWDASLVAQIRAKLPQAKAQSGEEGAPPATTASRPLAADLMDLVWSIAARIRREIGAKLALGGRNDMLGMLKLIPDWNDAMEKQAKRPRHISWMVTNIGVLDGREAEKVVHDDDGSEQQVTQADQTEEAQQRLQKKERAGGESWSVRRAELVLSTEVPAQAISVAVVTVKDEQMAITCSWGDAAVDAGVGERLVGDLERWLREIGSGGS</sequence>
<dbReference type="InterPro" id="IPR052058">
    <property type="entry name" value="Alcohol_O-acetyltransferase"/>
</dbReference>
<accession>A0ABR1THE8</accession>
<evidence type="ECO:0008006" key="4">
    <source>
        <dbReference type="Google" id="ProtNLM"/>
    </source>
</evidence>
<organism evidence="2 3">
    <name type="scientific">Apiospora saccharicola</name>
    <dbReference type="NCBI Taxonomy" id="335842"/>
    <lineage>
        <taxon>Eukaryota</taxon>
        <taxon>Fungi</taxon>
        <taxon>Dikarya</taxon>
        <taxon>Ascomycota</taxon>
        <taxon>Pezizomycotina</taxon>
        <taxon>Sordariomycetes</taxon>
        <taxon>Xylariomycetidae</taxon>
        <taxon>Amphisphaeriales</taxon>
        <taxon>Apiosporaceae</taxon>
        <taxon>Apiospora</taxon>
    </lineage>
</organism>
<protein>
    <recommendedName>
        <fullName evidence="4">Alcohol acetyltransferase FCK4</fullName>
    </recommendedName>
</protein>
<evidence type="ECO:0000313" key="2">
    <source>
        <dbReference type="EMBL" id="KAK8046017.1"/>
    </source>
</evidence>
<dbReference type="InterPro" id="IPR010828">
    <property type="entry name" value="Atf2/Sli1-like"/>
</dbReference>
<dbReference type="EMBL" id="JAQQWM010000009">
    <property type="protein sequence ID" value="KAK8046017.1"/>
    <property type="molecule type" value="Genomic_DNA"/>
</dbReference>
<keyword evidence="3" id="KW-1185">Reference proteome</keyword>
<proteinExistence type="predicted"/>
<comment type="caution">
    <text evidence="2">The sequence shown here is derived from an EMBL/GenBank/DDBJ whole genome shotgun (WGS) entry which is preliminary data.</text>
</comment>
<dbReference type="PANTHER" id="PTHR28037:SF1">
    <property type="entry name" value="ALCOHOL O-ACETYLTRANSFERASE 1-RELATED"/>
    <property type="match status" value="1"/>
</dbReference>
<dbReference type="PANTHER" id="PTHR28037">
    <property type="entry name" value="ALCOHOL O-ACETYLTRANSFERASE 1-RELATED"/>
    <property type="match status" value="1"/>
</dbReference>
<reference evidence="2 3" key="1">
    <citation type="submission" date="2023-01" db="EMBL/GenBank/DDBJ databases">
        <title>Analysis of 21 Apiospora genomes using comparative genomics revels a genus with tremendous synthesis potential of carbohydrate active enzymes and secondary metabolites.</title>
        <authorList>
            <person name="Sorensen T."/>
        </authorList>
    </citation>
    <scope>NUCLEOTIDE SEQUENCE [LARGE SCALE GENOMIC DNA]</scope>
    <source>
        <strain evidence="2 3">CBS 83171</strain>
    </source>
</reference>
<evidence type="ECO:0000313" key="3">
    <source>
        <dbReference type="Proteomes" id="UP001446871"/>
    </source>
</evidence>
<evidence type="ECO:0000256" key="1">
    <source>
        <dbReference type="SAM" id="MobiDB-lite"/>
    </source>
</evidence>
<gene>
    <name evidence="2" type="ORF">PG996_014081</name>
</gene>
<feature type="region of interest" description="Disordered" evidence="1">
    <location>
        <begin position="434"/>
        <end position="462"/>
    </location>
</feature>
<dbReference type="Proteomes" id="UP001446871">
    <property type="component" value="Unassembled WGS sequence"/>
</dbReference>